<dbReference type="OrthoDB" id="10498288at2759"/>
<proteinExistence type="predicted"/>
<evidence type="ECO:0000313" key="1">
    <source>
        <dbReference type="EMBL" id="RWS28236.1"/>
    </source>
</evidence>
<accession>A0A443SL21</accession>
<dbReference type="Proteomes" id="UP000288716">
    <property type="component" value="Unassembled WGS sequence"/>
</dbReference>
<organism evidence="1 2">
    <name type="scientific">Leptotrombidium deliense</name>
    <dbReference type="NCBI Taxonomy" id="299467"/>
    <lineage>
        <taxon>Eukaryota</taxon>
        <taxon>Metazoa</taxon>
        <taxon>Ecdysozoa</taxon>
        <taxon>Arthropoda</taxon>
        <taxon>Chelicerata</taxon>
        <taxon>Arachnida</taxon>
        <taxon>Acari</taxon>
        <taxon>Acariformes</taxon>
        <taxon>Trombidiformes</taxon>
        <taxon>Prostigmata</taxon>
        <taxon>Anystina</taxon>
        <taxon>Parasitengona</taxon>
        <taxon>Trombiculoidea</taxon>
        <taxon>Trombiculidae</taxon>
        <taxon>Leptotrombidium</taxon>
    </lineage>
</organism>
<dbReference type="EMBL" id="NCKV01001494">
    <property type="protein sequence ID" value="RWS28236.1"/>
    <property type="molecule type" value="Genomic_DNA"/>
</dbReference>
<comment type="caution">
    <text evidence="1">The sequence shown here is derived from an EMBL/GenBank/DDBJ whole genome shotgun (WGS) entry which is preliminary data.</text>
</comment>
<sequence>MGSCFGKCWCSCCDCVFIKQSGAAIRRSARNKSQTFTLRRQSSTIEFENLIFDIDLPEPSNSVLQLQSRSVSSRIAVKDAKESEERMRNKTKGIVAKNNRFGSELPLMDPLLYRVVEEATSSSFTRTSPPIDRLSTGASSETGEFQWEHDLGNDDVNGTNELEWDHYEEENLVFANNETEHLIQEMDELTKKLQKDSG</sequence>
<keyword evidence="2" id="KW-1185">Reference proteome</keyword>
<protein>
    <submittedName>
        <fullName evidence="1">Uncharacterized protein</fullName>
    </submittedName>
</protein>
<dbReference type="VEuPathDB" id="VectorBase:LDEU003801"/>
<gene>
    <name evidence="1" type="ORF">B4U80_01230</name>
</gene>
<dbReference type="AlphaFoldDB" id="A0A443SL21"/>
<evidence type="ECO:0000313" key="2">
    <source>
        <dbReference type="Proteomes" id="UP000288716"/>
    </source>
</evidence>
<name>A0A443SL21_9ACAR</name>
<reference evidence="1 2" key="1">
    <citation type="journal article" date="2018" name="Gigascience">
        <title>Genomes of trombidid mites reveal novel predicted allergens and laterally-transferred genes associated with secondary metabolism.</title>
        <authorList>
            <person name="Dong X."/>
            <person name="Chaisiri K."/>
            <person name="Xia D."/>
            <person name="Armstrong S.D."/>
            <person name="Fang Y."/>
            <person name="Donnelly M.J."/>
            <person name="Kadowaki T."/>
            <person name="McGarry J.W."/>
            <person name="Darby A.C."/>
            <person name="Makepeace B.L."/>
        </authorList>
    </citation>
    <scope>NUCLEOTIDE SEQUENCE [LARGE SCALE GENOMIC DNA]</scope>
    <source>
        <strain evidence="1">UoL-UT</strain>
    </source>
</reference>